<feature type="compositionally biased region" description="Polar residues" evidence="1">
    <location>
        <begin position="284"/>
        <end position="293"/>
    </location>
</feature>
<name>A0A9R1TJU9_9HYME</name>
<feature type="region of interest" description="Disordered" evidence="1">
    <location>
        <begin position="87"/>
        <end position="109"/>
    </location>
</feature>
<proteinExistence type="predicted"/>
<dbReference type="AlphaFoldDB" id="A0A9R1TJU9"/>
<feature type="compositionally biased region" description="Basic and acidic residues" evidence="1">
    <location>
        <begin position="87"/>
        <end position="99"/>
    </location>
</feature>
<accession>A0A9R1TJU9</accession>
<organism evidence="3 4">
    <name type="scientific">Fopius arisanus</name>
    <dbReference type="NCBI Taxonomy" id="64838"/>
    <lineage>
        <taxon>Eukaryota</taxon>
        <taxon>Metazoa</taxon>
        <taxon>Ecdysozoa</taxon>
        <taxon>Arthropoda</taxon>
        <taxon>Hexapoda</taxon>
        <taxon>Insecta</taxon>
        <taxon>Pterygota</taxon>
        <taxon>Neoptera</taxon>
        <taxon>Endopterygota</taxon>
        <taxon>Hymenoptera</taxon>
        <taxon>Apocrita</taxon>
        <taxon>Ichneumonoidea</taxon>
        <taxon>Braconidae</taxon>
        <taxon>Opiinae</taxon>
        <taxon>Fopius</taxon>
    </lineage>
</organism>
<evidence type="ECO:0000256" key="1">
    <source>
        <dbReference type="SAM" id="MobiDB-lite"/>
    </source>
</evidence>
<keyword evidence="2" id="KW-0812">Transmembrane</keyword>
<dbReference type="Proteomes" id="UP000694866">
    <property type="component" value="Unplaced"/>
</dbReference>
<keyword evidence="2" id="KW-1133">Transmembrane helix</keyword>
<feature type="region of interest" description="Disordered" evidence="1">
    <location>
        <begin position="265"/>
        <end position="293"/>
    </location>
</feature>
<dbReference type="KEGG" id="fas:105271880"/>
<keyword evidence="2" id="KW-0472">Membrane</keyword>
<evidence type="ECO:0000313" key="4">
    <source>
        <dbReference type="RefSeq" id="XP_011311989.1"/>
    </source>
</evidence>
<keyword evidence="3" id="KW-1185">Reference proteome</keyword>
<dbReference type="RefSeq" id="XP_011311989.1">
    <property type="nucleotide sequence ID" value="XM_011313687.1"/>
</dbReference>
<dbReference type="GeneID" id="105271880"/>
<gene>
    <name evidence="4" type="primary">LOC105271880</name>
</gene>
<feature type="transmembrane region" description="Helical" evidence="2">
    <location>
        <begin position="178"/>
        <end position="201"/>
    </location>
</feature>
<evidence type="ECO:0000256" key="2">
    <source>
        <dbReference type="SAM" id="Phobius"/>
    </source>
</evidence>
<reference evidence="4" key="1">
    <citation type="submission" date="2025-08" db="UniProtKB">
        <authorList>
            <consortium name="RefSeq"/>
        </authorList>
    </citation>
    <scope>IDENTIFICATION</scope>
    <source>
        <strain evidence="4">USDA-PBARC FA_bdor</strain>
        <tissue evidence="4">Whole organism</tissue>
    </source>
</reference>
<sequence length="293" mass="32194">MHFWINKPAGRSHVIGGCRRGNYHAAAAAVTASSIPASIPLLKTRGQLGGRRDCLGGGSMISPHRSNTNWIVTSSTVDQRRIEQVRCHGHSRRTEEPGRSNRRTQQTNTISHLVTASTHSRRVISNDPNANGAILEFPEMRDAELAGYRLRCGVWITFVLATGFVSIAKFYFGNRPDTGLDVLIFCGLLVTLLVSGCFFTLTRRARNAERNQNNHQEVCPHHVCYYAVNSELRPQVQTLRVPMPAPTPPPISPSPPPYHIAILIPQAEPPDVEAPPPSYDKATGHTTNPSASE</sequence>
<feature type="transmembrane region" description="Helical" evidence="2">
    <location>
        <begin position="150"/>
        <end position="172"/>
    </location>
</feature>
<dbReference type="OrthoDB" id="7683804at2759"/>
<protein>
    <submittedName>
        <fullName evidence="4">Uncharacterized protein</fullName>
    </submittedName>
</protein>
<evidence type="ECO:0000313" key="3">
    <source>
        <dbReference type="Proteomes" id="UP000694866"/>
    </source>
</evidence>